<evidence type="ECO:0000256" key="2">
    <source>
        <dbReference type="ARBA" id="ARBA00022801"/>
    </source>
</evidence>
<dbReference type="InterPro" id="IPR029058">
    <property type="entry name" value="AB_hydrolase_fold"/>
</dbReference>
<evidence type="ECO:0000313" key="4">
    <source>
        <dbReference type="Proteomes" id="UP000774617"/>
    </source>
</evidence>
<keyword evidence="4" id="KW-1185">Reference proteome</keyword>
<dbReference type="PANTHER" id="PTHR21661:SF39">
    <property type="entry name" value="HYDROLASE, PUTATIVE (AFU_ORTHOLOGUE AFUA_3G08960)-RELATED"/>
    <property type="match status" value="1"/>
</dbReference>
<name>A0ABQ8GKU2_9PEZI</name>
<evidence type="ECO:0000256" key="1">
    <source>
        <dbReference type="ARBA" id="ARBA00010088"/>
    </source>
</evidence>
<proteinExistence type="inferred from homology"/>
<dbReference type="Proteomes" id="UP000774617">
    <property type="component" value="Unassembled WGS sequence"/>
</dbReference>
<accession>A0ABQ8GKU2</accession>
<dbReference type="PANTHER" id="PTHR21661">
    <property type="entry name" value="EPOXIDE HYDROLASE 1-RELATED"/>
    <property type="match status" value="1"/>
</dbReference>
<dbReference type="EMBL" id="JAGTJR010000006">
    <property type="protein sequence ID" value="KAH7059023.1"/>
    <property type="molecule type" value="Genomic_DNA"/>
</dbReference>
<protein>
    <submittedName>
        <fullName evidence="3">Uncharacterized protein</fullName>
    </submittedName>
</protein>
<keyword evidence="2" id="KW-0378">Hydrolase</keyword>
<dbReference type="Gene3D" id="3.40.50.1820">
    <property type="entry name" value="alpha/beta hydrolase"/>
    <property type="match status" value="1"/>
</dbReference>
<evidence type="ECO:0000313" key="3">
    <source>
        <dbReference type="EMBL" id="KAH7059023.1"/>
    </source>
</evidence>
<sequence length="125" mass="13456">MEYAGRPAELPYHIIVPSLVDFGFSSPPPLDLDATYVEQARIFKLMMSALGSGKDGSGGFMVYSGDVESPIATAMVALYDEVEALYLTKWSGNFWSTGTGYARIYANRPCTVDLAIGSSPIAFIA</sequence>
<comment type="similarity">
    <text evidence="1">Belongs to the peptidase S33 family.</text>
</comment>
<dbReference type="SUPFAM" id="SSF53474">
    <property type="entry name" value="alpha/beta-Hydrolases"/>
    <property type="match status" value="1"/>
</dbReference>
<comment type="caution">
    <text evidence="3">The sequence shown here is derived from an EMBL/GenBank/DDBJ whole genome shotgun (WGS) entry which is preliminary data.</text>
</comment>
<reference evidence="3 4" key="1">
    <citation type="journal article" date="2021" name="Nat. Commun.">
        <title>Genetic determinants of endophytism in the Arabidopsis root mycobiome.</title>
        <authorList>
            <person name="Mesny F."/>
            <person name="Miyauchi S."/>
            <person name="Thiergart T."/>
            <person name="Pickel B."/>
            <person name="Atanasova L."/>
            <person name="Karlsson M."/>
            <person name="Huettel B."/>
            <person name="Barry K.W."/>
            <person name="Haridas S."/>
            <person name="Chen C."/>
            <person name="Bauer D."/>
            <person name="Andreopoulos W."/>
            <person name="Pangilinan J."/>
            <person name="LaButti K."/>
            <person name="Riley R."/>
            <person name="Lipzen A."/>
            <person name="Clum A."/>
            <person name="Drula E."/>
            <person name="Henrissat B."/>
            <person name="Kohler A."/>
            <person name="Grigoriev I.V."/>
            <person name="Martin F.M."/>
            <person name="Hacquard S."/>
        </authorList>
    </citation>
    <scope>NUCLEOTIDE SEQUENCE [LARGE SCALE GENOMIC DNA]</scope>
    <source>
        <strain evidence="3 4">MPI-SDFR-AT-0080</strain>
    </source>
</reference>
<organism evidence="3 4">
    <name type="scientific">Macrophomina phaseolina</name>
    <dbReference type="NCBI Taxonomy" id="35725"/>
    <lineage>
        <taxon>Eukaryota</taxon>
        <taxon>Fungi</taxon>
        <taxon>Dikarya</taxon>
        <taxon>Ascomycota</taxon>
        <taxon>Pezizomycotina</taxon>
        <taxon>Dothideomycetes</taxon>
        <taxon>Dothideomycetes incertae sedis</taxon>
        <taxon>Botryosphaeriales</taxon>
        <taxon>Botryosphaeriaceae</taxon>
        <taxon>Macrophomina</taxon>
    </lineage>
</organism>
<gene>
    <name evidence="3" type="ORF">B0J12DRAFT_772889</name>
</gene>